<comment type="similarity">
    <text evidence="7">Belongs to the dicarboxylate/amino acid:cation symporter (DAACS) (TC 2.A.23) family.</text>
</comment>
<keyword evidence="6 7" id="KW-0472">Membrane</keyword>
<dbReference type="OrthoDB" id="70718at2759"/>
<evidence type="ECO:0000313" key="9">
    <source>
        <dbReference type="Proteomes" id="UP001153069"/>
    </source>
</evidence>
<feature type="transmembrane region" description="Helical" evidence="7">
    <location>
        <begin position="85"/>
        <end position="108"/>
    </location>
</feature>
<evidence type="ECO:0000256" key="4">
    <source>
        <dbReference type="ARBA" id="ARBA00022692"/>
    </source>
</evidence>
<keyword evidence="3" id="KW-1003">Cell membrane</keyword>
<reference evidence="8" key="1">
    <citation type="submission" date="2020-06" db="EMBL/GenBank/DDBJ databases">
        <authorList>
            <consortium name="Plant Systems Biology data submission"/>
        </authorList>
    </citation>
    <scope>NUCLEOTIDE SEQUENCE</scope>
    <source>
        <strain evidence="8">D6</strain>
    </source>
</reference>
<keyword evidence="4 7" id="KW-0812">Transmembrane</keyword>
<feature type="transmembrane region" description="Helical" evidence="7">
    <location>
        <begin position="326"/>
        <end position="351"/>
    </location>
</feature>
<keyword evidence="2 7" id="KW-0813">Transport</keyword>
<dbReference type="GO" id="GO:0015293">
    <property type="term" value="F:symporter activity"/>
    <property type="evidence" value="ECO:0007669"/>
    <property type="project" value="UniProtKB-UniRule"/>
</dbReference>
<gene>
    <name evidence="8" type="ORF">SEMRO_633_G178750.1</name>
</gene>
<feature type="transmembrane region" description="Helical" evidence="7">
    <location>
        <begin position="475"/>
        <end position="501"/>
    </location>
</feature>
<dbReference type="Gene3D" id="1.10.3860.10">
    <property type="entry name" value="Sodium:dicarboxylate symporter"/>
    <property type="match status" value="1"/>
</dbReference>
<evidence type="ECO:0000256" key="5">
    <source>
        <dbReference type="ARBA" id="ARBA00022989"/>
    </source>
</evidence>
<evidence type="ECO:0000256" key="6">
    <source>
        <dbReference type="ARBA" id="ARBA00023136"/>
    </source>
</evidence>
<dbReference type="PANTHER" id="PTHR42865:SF7">
    <property type="entry name" value="PROTON_GLUTAMATE-ASPARTATE SYMPORTER"/>
    <property type="match status" value="1"/>
</dbReference>
<dbReference type="EMBL" id="CAICTM010000632">
    <property type="protein sequence ID" value="CAB9514112.1"/>
    <property type="molecule type" value="Genomic_DNA"/>
</dbReference>
<evidence type="ECO:0000256" key="1">
    <source>
        <dbReference type="ARBA" id="ARBA00004651"/>
    </source>
</evidence>
<proteinExistence type="inferred from homology"/>
<sequence length="594" mass="64250">MHRSRIAASYRSRSKSFDFTQIHSLKANKQSFKVHFFPFAINTFLRYRLSTMSSTKKNANVSFDESEAEEQVETPSTGCGILGRYPVLSVLCFAAAGIALGLGLSYWNPEDPQDKETALKWIGLIGDMFIRALKAVVLPLVFVNVVLSVLDMMAVGRASSVGWKTIGLYLLTTLLASIIGLISILSFKGLFDQGEFEDASPARVQLGCEEDSYLSHDEDGNVACNANITENNVMSSYFYIADVDGTFVTKSSGPVNDISMSDTIYDGVFTKLITSNIFDSFVSANFAAVVLFAICFGAALAKSMQKKGLKESESVFVSFLKEIDQVLITLINWVIMITPFAVLSLIANAIGKQDDLKASFENVGYLVAATLIAMFVHVVIVYIGLFGFLTKSNPIEYIRFLLPAQTTAFACSSSAATIPVTLRCVKESGRVPDPVAKFVIPMGATVNMDGGAIYFPCACIWLAILNGITPTFGNYILLCVLATVGSAGTAPVPSASLVLIITAYNTVFGTTGTPDGFSFILAIDWFMDRCRTVTNVTGDAVVAGIVASRVTFEDTFELEENEDSKAMVPDDTIDAKLADDSSEGRLSYVHDVTA</sequence>
<evidence type="ECO:0000256" key="2">
    <source>
        <dbReference type="ARBA" id="ARBA00022448"/>
    </source>
</evidence>
<keyword evidence="9" id="KW-1185">Reference proteome</keyword>
<evidence type="ECO:0000256" key="3">
    <source>
        <dbReference type="ARBA" id="ARBA00022475"/>
    </source>
</evidence>
<evidence type="ECO:0000313" key="8">
    <source>
        <dbReference type="EMBL" id="CAB9514112.1"/>
    </source>
</evidence>
<name>A0A9N8E420_9STRA</name>
<feature type="transmembrane region" description="Helical" evidence="7">
    <location>
        <begin position="166"/>
        <end position="187"/>
    </location>
</feature>
<dbReference type="InterPro" id="IPR001991">
    <property type="entry name" value="Na-dicarboxylate_symporter"/>
</dbReference>
<dbReference type="GO" id="GO:0005886">
    <property type="term" value="C:plasma membrane"/>
    <property type="evidence" value="ECO:0007669"/>
    <property type="project" value="UniProtKB-SubCell"/>
</dbReference>
<feature type="transmembrane region" description="Helical" evidence="7">
    <location>
        <begin position="128"/>
        <end position="154"/>
    </location>
</feature>
<organism evidence="8 9">
    <name type="scientific">Seminavis robusta</name>
    <dbReference type="NCBI Taxonomy" id="568900"/>
    <lineage>
        <taxon>Eukaryota</taxon>
        <taxon>Sar</taxon>
        <taxon>Stramenopiles</taxon>
        <taxon>Ochrophyta</taxon>
        <taxon>Bacillariophyta</taxon>
        <taxon>Bacillariophyceae</taxon>
        <taxon>Bacillariophycidae</taxon>
        <taxon>Naviculales</taxon>
        <taxon>Naviculaceae</taxon>
        <taxon>Seminavis</taxon>
    </lineage>
</organism>
<comment type="caution">
    <text evidence="8">The sequence shown here is derived from an EMBL/GenBank/DDBJ whole genome shotgun (WGS) entry which is preliminary data.</text>
</comment>
<dbReference type="Proteomes" id="UP001153069">
    <property type="component" value="Unassembled WGS sequence"/>
</dbReference>
<dbReference type="InterPro" id="IPR036458">
    <property type="entry name" value="Na:dicarbo_symporter_sf"/>
</dbReference>
<feature type="transmembrane region" description="Helical" evidence="7">
    <location>
        <begin position="363"/>
        <end position="389"/>
    </location>
</feature>
<dbReference type="SUPFAM" id="SSF118215">
    <property type="entry name" value="Proton glutamate symport protein"/>
    <property type="match status" value="2"/>
</dbReference>
<keyword evidence="5 7" id="KW-1133">Transmembrane helix</keyword>
<protein>
    <recommendedName>
        <fullName evidence="7">Amino acid transporter</fullName>
    </recommendedName>
</protein>
<feature type="transmembrane region" description="Helical" evidence="7">
    <location>
        <begin position="451"/>
        <end position="469"/>
    </location>
</feature>
<comment type="subcellular location">
    <subcellularLocation>
        <location evidence="1">Cell membrane</location>
        <topology evidence="1">Multi-pass membrane protein</topology>
    </subcellularLocation>
    <subcellularLocation>
        <location evidence="7">Membrane</location>
        <topology evidence="7">Multi-pass membrane protein</topology>
    </subcellularLocation>
</comment>
<accession>A0A9N8E420</accession>
<dbReference type="PRINTS" id="PR00173">
    <property type="entry name" value="EDTRNSPORT"/>
</dbReference>
<feature type="transmembrane region" description="Helical" evidence="7">
    <location>
        <begin position="281"/>
        <end position="301"/>
    </location>
</feature>
<dbReference type="AlphaFoldDB" id="A0A9N8E420"/>
<dbReference type="PANTHER" id="PTHR42865">
    <property type="entry name" value="PROTON/GLUTAMATE-ASPARTATE SYMPORTER"/>
    <property type="match status" value="1"/>
</dbReference>
<evidence type="ECO:0000256" key="7">
    <source>
        <dbReference type="RuleBase" id="RU361216"/>
    </source>
</evidence>
<dbReference type="Pfam" id="PF00375">
    <property type="entry name" value="SDF"/>
    <property type="match status" value="1"/>
</dbReference>
<keyword evidence="7" id="KW-0769">Symport</keyword>